<sequence length="39" mass="4549">MYSIGDTLLLRSLNNRILEIFLFQCMNLIISDTFLKVIS</sequence>
<organism evidence="1 2">
    <name type="scientific">Leptospira borgpetersenii str. Brem 328</name>
    <dbReference type="NCBI Taxonomy" id="1049780"/>
    <lineage>
        <taxon>Bacteria</taxon>
        <taxon>Pseudomonadati</taxon>
        <taxon>Spirochaetota</taxon>
        <taxon>Spirochaetia</taxon>
        <taxon>Leptospirales</taxon>
        <taxon>Leptospiraceae</taxon>
        <taxon>Leptospira</taxon>
    </lineage>
</organism>
<accession>A0ABC9SEZ6</accession>
<gene>
    <name evidence="1" type="ORF">LEP1GSC056_3378</name>
</gene>
<dbReference type="AlphaFoldDB" id="A0ABC9SEZ6"/>
<dbReference type="EMBL" id="AHMS02000034">
    <property type="protein sequence ID" value="EMN16323.1"/>
    <property type="molecule type" value="Genomic_DNA"/>
</dbReference>
<dbReference type="Proteomes" id="UP000012166">
    <property type="component" value="Unassembled WGS sequence"/>
</dbReference>
<proteinExistence type="predicted"/>
<name>A0ABC9SEZ6_LEPBO</name>
<protein>
    <submittedName>
        <fullName evidence="1">Uncharacterized protein</fullName>
    </submittedName>
</protein>
<reference evidence="1 2" key="1">
    <citation type="submission" date="2013-01" db="EMBL/GenBank/DDBJ databases">
        <authorList>
            <person name="Harkins D.M."/>
            <person name="Durkin A.S."/>
            <person name="Brinkac L.M."/>
            <person name="Haft D.H."/>
            <person name="Selengut J.D."/>
            <person name="Sanka R."/>
            <person name="DePew J."/>
            <person name="Purushe J."/>
            <person name="Hartskeerl R.A."/>
            <person name="Ahmed A."/>
            <person name="van der Linden H."/>
            <person name="Goris M.G.A."/>
            <person name="Vinetz J.M."/>
            <person name="Sutton G.G."/>
            <person name="Nierman W.C."/>
            <person name="Fouts D.E."/>
        </authorList>
    </citation>
    <scope>NUCLEOTIDE SEQUENCE [LARGE SCALE GENOMIC DNA]</scope>
    <source>
        <strain evidence="1 2">Brem 328</strain>
    </source>
</reference>
<evidence type="ECO:0000313" key="1">
    <source>
        <dbReference type="EMBL" id="EMN16323.1"/>
    </source>
</evidence>
<evidence type="ECO:0000313" key="2">
    <source>
        <dbReference type="Proteomes" id="UP000012166"/>
    </source>
</evidence>
<comment type="caution">
    <text evidence="1">The sequence shown here is derived from an EMBL/GenBank/DDBJ whole genome shotgun (WGS) entry which is preliminary data.</text>
</comment>